<dbReference type="InterPro" id="IPR029021">
    <property type="entry name" value="Prot-tyrosine_phosphatase-like"/>
</dbReference>
<dbReference type="GO" id="GO:0016020">
    <property type="term" value="C:membrane"/>
    <property type="evidence" value="ECO:0007669"/>
    <property type="project" value="UniProtKB-SubCell"/>
</dbReference>
<feature type="domain" description="Tyrosine-protein phosphatase" evidence="4">
    <location>
        <begin position="1"/>
        <end position="214"/>
    </location>
</feature>
<dbReference type="InterPro" id="IPR050713">
    <property type="entry name" value="RTP_Phos/Ushers"/>
</dbReference>
<proteinExistence type="predicted"/>
<keyword evidence="1" id="KW-0812">Transmembrane</keyword>
<dbReference type="SUPFAM" id="SSF52799">
    <property type="entry name" value="(Phosphotyrosine protein) phosphatases II"/>
    <property type="match status" value="1"/>
</dbReference>
<dbReference type="AlphaFoldDB" id="A0AAD9NV40"/>
<evidence type="ECO:0000256" key="1">
    <source>
        <dbReference type="ARBA" id="ARBA00022692"/>
    </source>
</evidence>
<evidence type="ECO:0000313" key="7">
    <source>
        <dbReference type="Proteomes" id="UP001209878"/>
    </source>
</evidence>
<gene>
    <name evidence="6" type="ORF">NP493_380g01015</name>
</gene>
<dbReference type="Gene3D" id="3.90.190.10">
    <property type="entry name" value="Protein tyrosine phosphatase superfamily"/>
    <property type="match status" value="1"/>
</dbReference>
<evidence type="ECO:0000256" key="3">
    <source>
        <dbReference type="ARBA" id="ARBA00023180"/>
    </source>
</evidence>
<dbReference type="Proteomes" id="UP001209878">
    <property type="component" value="Unassembled WGS sequence"/>
</dbReference>
<dbReference type="InterPro" id="IPR000242">
    <property type="entry name" value="PTP_cat"/>
</dbReference>
<evidence type="ECO:0000259" key="4">
    <source>
        <dbReference type="PROSITE" id="PS50055"/>
    </source>
</evidence>
<dbReference type="InterPro" id="IPR000387">
    <property type="entry name" value="Tyr_Pase_dom"/>
</dbReference>
<dbReference type="PANTHER" id="PTHR46957">
    <property type="entry name" value="CYTOKINE RECEPTOR"/>
    <property type="match status" value="1"/>
</dbReference>
<feature type="domain" description="Tyrosine specific protein phosphatases" evidence="5">
    <location>
        <begin position="138"/>
        <end position="208"/>
    </location>
</feature>
<dbReference type="InterPro" id="IPR003595">
    <property type="entry name" value="Tyr_Pase_cat"/>
</dbReference>
<dbReference type="PRINTS" id="PR00700">
    <property type="entry name" value="PRTYPHPHTASE"/>
</dbReference>
<organism evidence="6 7">
    <name type="scientific">Ridgeia piscesae</name>
    <name type="common">Tubeworm</name>
    <dbReference type="NCBI Taxonomy" id="27915"/>
    <lineage>
        <taxon>Eukaryota</taxon>
        <taxon>Metazoa</taxon>
        <taxon>Spiralia</taxon>
        <taxon>Lophotrochozoa</taxon>
        <taxon>Annelida</taxon>
        <taxon>Polychaeta</taxon>
        <taxon>Sedentaria</taxon>
        <taxon>Canalipalpata</taxon>
        <taxon>Sabellida</taxon>
        <taxon>Siboglinidae</taxon>
        <taxon>Ridgeia</taxon>
    </lineage>
</organism>
<reference evidence="6" key="1">
    <citation type="journal article" date="2023" name="Mol. Biol. Evol.">
        <title>Third-Generation Sequencing Reveals the Adaptive Role of the Epigenome in Three Deep-Sea Polychaetes.</title>
        <authorList>
            <person name="Perez M."/>
            <person name="Aroh O."/>
            <person name="Sun Y."/>
            <person name="Lan Y."/>
            <person name="Juniper S.K."/>
            <person name="Young C.R."/>
            <person name="Angers B."/>
            <person name="Qian P.Y."/>
        </authorList>
    </citation>
    <scope>NUCLEOTIDE SEQUENCE</scope>
    <source>
        <strain evidence="6">R07B-5</strain>
    </source>
</reference>
<protein>
    <recommendedName>
        <fullName evidence="8">Protein tyrosine phosphatase</fullName>
    </recommendedName>
</protein>
<evidence type="ECO:0000256" key="2">
    <source>
        <dbReference type="ARBA" id="ARBA00022989"/>
    </source>
</evidence>
<evidence type="ECO:0000259" key="5">
    <source>
        <dbReference type="PROSITE" id="PS50056"/>
    </source>
</evidence>
<keyword evidence="2" id="KW-1133">Transmembrane helix</keyword>
<name>A0AAD9NV40_RIDPI</name>
<accession>A0AAD9NV40</accession>
<dbReference type="EMBL" id="JAODUO010000378">
    <property type="protein sequence ID" value="KAK2181826.1"/>
    <property type="molecule type" value="Genomic_DNA"/>
</dbReference>
<dbReference type="SMART" id="SM00404">
    <property type="entry name" value="PTPc_motif"/>
    <property type="match status" value="1"/>
</dbReference>
<sequence>MILSDVKGFYELYYIAKFKHANFPPRQGYNSKREYAVVQGPLPATVNDFWRLVWEQKARAIVMLTKCVEMGKDKCECYWPVDKQPMYYGDLKVVVFNVTKSTDWVVTTIEVSMGINSHKLSHYQFTAWPDVGVPEEPQSFVGFVRLVRRNLESSGSPIVVHGSAGVGRSGTFIVLDRLIQHVEEHDWLDVYSTVAQMRLFRMFMVQTEVGIHAV</sequence>
<dbReference type="PROSITE" id="PS50055">
    <property type="entry name" value="TYR_PHOSPHATASE_PTP"/>
    <property type="match status" value="1"/>
</dbReference>
<comment type="caution">
    <text evidence="6">The sequence shown here is derived from an EMBL/GenBank/DDBJ whole genome shotgun (WGS) entry which is preliminary data.</text>
</comment>
<dbReference type="PROSITE" id="PS50056">
    <property type="entry name" value="TYR_PHOSPHATASE_2"/>
    <property type="match status" value="1"/>
</dbReference>
<evidence type="ECO:0008006" key="8">
    <source>
        <dbReference type="Google" id="ProtNLM"/>
    </source>
</evidence>
<keyword evidence="3" id="KW-0325">Glycoprotein</keyword>
<dbReference type="Pfam" id="PF00102">
    <property type="entry name" value="Y_phosphatase"/>
    <property type="match status" value="1"/>
</dbReference>
<evidence type="ECO:0000313" key="6">
    <source>
        <dbReference type="EMBL" id="KAK2181826.1"/>
    </source>
</evidence>
<dbReference type="SMART" id="SM00194">
    <property type="entry name" value="PTPc"/>
    <property type="match status" value="1"/>
</dbReference>
<keyword evidence="2" id="KW-0472">Membrane</keyword>
<dbReference type="PANTHER" id="PTHR46957:SF3">
    <property type="entry name" value="CYTOKINE RECEPTOR"/>
    <property type="match status" value="1"/>
</dbReference>
<keyword evidence="7" id="KW-1185">Reference proteome</keyword>
<dbReference type="GO" id="GO:0004725">
    <property type="term" value="F:protein tyrosine phosphatase activity"/>
    <property type="evidence" value="ECO:0007669"/>
    <property type="project" value="InterPro"/>
</dbReference>